<dbReference type="RefSeq" id="WP_010883928.1">
    <property type="nucleotide sequence ID" value="NC_011782.1"/>
</dbReference>
<evidence type="ECO:0000313" key="2">
    <source>
        <dbReference type="Proteomes" id="UP000006901"/>
    </source>
</evidence>
<proteinExistence type="predicted"/>
<geneLocation type="plasmid" evidence="1 2">
    <name>ZS7_lp17</name>
</geneLocation>
<sequence length="118" mass="14336">MEKFLKEILSMNSKNRLSSHLIILIYTLNNIDLNSKNIGYYSRGFIRRAFTFNIDRYCNTSKDIEIDIDLLIKYLDFLENNLKIITNKYKVEKNIFKLYYIINYPLKICYTKIMNYYK</sequence>
<dbReference type="KEGG" id="bbz:BbuZS7_C04"/>
<dbReference type="Proteomes" id="UP000006901">
    <property type="component" value="Plasmid ZS7_lp17"/>
</dbReference>
<dbReference type="EMBL" id="CP001204">
    <property type="protein sequence ID" value="ACK74403.1"/>
    <property type="molecule type" value="Genomic_DNA"/>
</dbReference>
<protein>
    <submittedName>
        <fullName evidence="1">Uncharacterized protein</fullName>
    </submittedName>
</protein>
<gene>
    <name evidence="1" type="ordered locus">BbuZS7_C04</name>
</gene>
<dbReference type="HOGENOM" id="CLU_2080209_0_0_12"/>
<evidence type="ECO:0000313" key="1">
    <source>
        <dbReference type="EMBL" id="ACK74403.1"/>
    </source>
</evidence>
<dbReference type="AlphaFoldDB" id="A0A0H3C170"/>
<keyword evidence="1" id="KW-0614">Plasmid</keyword>
<accession>A0A0H3C170</accession>
<organism evidence="1 2">
    <name type="scientific">Borreliella burgdorferi (strain ZS7)</name>
    <name type="common">Borrelia burgdorferi</name>
    <dbReference type="NCBI Taxonomy" id="445985"/>
    <lineage>
        <taxon>Bacteria</taxon>
        <taxon>Pseudomonadati</taxon>
        <taxon>Spirochaetota</taxon>
        <taxon>Spirochaetia</taxon>
        <taxon>Spirochaetales</taxon>
        <taxon>Borreliaceae</taxon>
        <taxon>Borreliella</taxon>
    </lineage>
</organism>
<name>A0A0H3C170_BORBZ</name>
<reference evidence="1 2" key="1">
    <citation type="journal article" date="2011" name="J. Bacteriol.">
        <title>Whole-genome sequences of thirteen isolates of Borrelia burgdorferi.</title>
        <authorList>
            <person name="Schutzer S.E."/>
            <person name="Fraser-Liggett C.M."/>
            <person name="Casjens S.R."/>
            <person name="Qiu W.G."/>
            <person name="Dunn J.J."/>
            <person name="Mongodin E.F."/>
            <person name="Luft B.J."/>
        </authorList>
    </citation>
    <scope>NUCLEOTIDE SEQUENCE [LARGE SCALE GENOMIC DNA]</scope>
    <source>
        <strain evidence="1 2">ZS7</strain>
        <plasmid evidence="1 2">ZS7_lp17</plasmid>
    </source>
</reference>